<comment type="cofactor">
    <cofactor evidence="1 5">
        <name>FAD</name>
        <dbReference type="ChEBI" id="CHEBI:57692"/>
    </cofactor>
</comment>
<dbReference type="SUPFAM" id="SSF47203">
    <property type="entry name" value="Acyl-CoA dehydrogenase C-terminal domain-like"/>
    <property type="match status" value="1"/>
</dbReference>
<dbReference type="Proteomes" id="UP001374803">
    <property type="component" value="Chromosome"/>
</dbReference>
<dbReference type="EMBL" id="CP089983">
    <property type="protein sequence ID" value="WXB09541.1"/>
    <property type="molecule type" value="Genomic_DNA"/>
</dbReference>
<dbReference type="InterPro" id="IPR036250">
    <property type="entry name" value="AcylCo_DH-like_C"/>
</dbReference>
<evidence type="ECO:0000256" key="4">
    <source>
        <dbReference type="ARBA" id="ARBA00022827"/>
    </source>
</evidence>
<dbReference type="InterPro" id="IPR009100">
    <property type="entry name" value="AcylCoA_DH/oxidase_NM_dom_sf"/>
</dbReference>
<feature type="domain" description="Acyl-CoA dehydrogenase/oxidase N-terminal" evidence="8">
    <location>
        <begin position="30"/>
        <end position="115"/>
    </location>
</feature>
<gene>
    <name evidence="9" type="ORF">LVJ94_20200</name>
</gene>
<comment type="similarity">
    <text evidence="2 5">Belongs to the acyl-CoA dehydrogenase family.</text>
</comment>
<dbReference type="Pfam" id="PF02771">
    <property type="entry name" value="Acyl-CoA_dh_N"/>
    <property type="match status" value="1"/>
</dbReference>
<evidence type="ECO:0000256" key="2">
    <source>
        <dbReference type="ARBA" id="ARBA00009347"/>
    </source>
</evidence>
<sequence>MDFGWSASQASLYDAALSFAQGKLGGPIVEHEFSHERWTLCSEFGLAGLSAPQAHGGMGLDAQTTARVLEAFGRGCPDLGLLFSASAHLFACVMPIAEHGSEELRARLLPPLASGAWIGANAITEAGAGSDAFALKTRAERVGGDYVLHGEKSYVTNGPVADVFLVYASTNPSDGYLGISAFAVDRGTPGLVIGKPFRKMGLTTAPISQVYFENCRVPAANLVGPEGKGASIFNGSMQWERACLFAIYLGAMESQLERVVDYAVARKQFRKSIGKNQSISHRIVDMKLRLDSARLMLYRACWKADRGEDASMEIAASKLAVSEAAIQAGLDAIQIHGGLGFMEESGIERALRDAVPATIFSGTSEIQRDLIARKLGLG</sequence>
<keyword evidence="5" id="KW-0560">Oxidoreductase</keyword>
<dbReference type="Gene3D" id="1.20.140.10">
    <property type="entry name" value="Butyryl-CoA Dehydrogenase, subunit A, domain 3"/>
    <property type="match status" value="1"/>
</dbReference>
<dbReference type="Pfam" id="PF02770">
    <property type="entry name" value="Acyl-CoA_dh_M"/>
    <property type="match status" value="1"/>
</dbReference>
<evidence type="ECO:0000259" key="7">
    <source>
        <dbReference type="Pfam" id="PF02770"/>
    </source>
</evidence>
<reference evidence="9" key="1">
    <citation type="submission" date="2021-12" db="EMBL/GenBank/DDBJ databases">
        <title>Discovery of the Pendulisporaceae a myxobacterial family with distinct sporulation behavior and unique specialized metabolism.</title>
        <authorList>
            <person name="Garcia R."/>
            <person name="Popoff A."/>
            <person name="Bader C.D."/>
            <person name="Loehr J."/>
            <person name="Walesch S."/>
            <person name="Walt C."/>
            <person name="Boldt J."/>
            <person name="Bunk B."/>
            <person name="Haeckl F.J.F.P.J."/>
            <person name="Gunesch A.P."/>
            <person name="Birkelbach J."/>
            <person name="Nuebel U."/>
            <person name="Pietschmann T."/>
            <person name="Bach T."/>
            <person name="Mueller R."/>
        </authorList>
    </citation>
    <scope>NUCLEOTIDE SEQUENCE</scope>
    <source>
        <strain evidence="9">MSr11367</strain>
    </source>
</reference>
<dbReference type="InterPro" id="IPR009075">
    <property type="entry name" value="AcylCo_DH/oxidase_C"/>
</dbReference>
<evidence type="ECO:0000259" key="6">
    <source>
        <dbReference type="Pfam" id="PF00441"/>
    </source>
</evidence>
<feature type="domain" description="Acyl-CoA dehydrogenase/oxidase C-terminal" evidence="6">
    <location>
        <begin position="227"/>
        <end position="375"/>
    </location>
</feature>
<dbReference type="Gene3D" id="1.10.540.10">
    <property type="entry name" value="Acyl-CoA dehydrogenase/oxidase, N-terminal domain"/>
    <property type="match status" value="1"/>
</dbReference>
<keyword evidence="10" id="KW-1185">Reference proteome</keyword>
<evidence type="ECO:0000313" key="10">
    <source>
        <dbReference type="Proteomes" id="UP001374803"/>
    </source>
</evidence>
<evidence type="ECO:0000313" key="9">
    <source>
        <dbReference type="EMBL" id="WXB09541.1"/>
    </source>
</evidence>
<evidence type="ECO:0000256" key="1">
    <source>
        <dbReference type="ARBA" id="ARBA00001974"/>
    </source>
</evidence>
<dbReference type="PANTHER" id="PTHR43884">
    <property type="entry name" value="ACYL-COA DEHYDROGENASE"/>
    <property type="match status" value="1"/>
</dbReference>
<dbReference type="RefSeq" id="WP_394839213.1">
    <property type="nucleotide sequence ID" value="NZ_CP089929.1"/>
</dbReference>
<protein>
    <submittedName>
        <fullName evidence="9">Acyl-CoA dehydrogenase family protein</fullName>
    </submittedName>
</protein>
<proteinExistence type="inferred from homology"/>
<dbReference type="PANTHER" id="PTHR43884:SF12">
    <property type="entry name" value="ISOVALERYL-COA DEHYDROGENASE, MITOCHONDRIAL-RELATED"/>
    <property type="match status" value="1"/>
</dbReference>
<accession>A0ABZ2LIE4</accession>
<dbReference type="InterPro" id="IPR037069">
    <property type="entry name" value="AcylCoA_DH/ox_N_sf"/>
</dbReference>
<dbReference type="InterPro" id="IPR013786">
    <property type="entry name" value="AcylCoA_DH/ox_N"/>
</dbReference>
<dbReference type="PROSITE" id="PS00072">
    <property type="entry name" value="ACYL_COA_DH_1"/>
    <property type="match status" value="1"/>
</dbReference>
<feature type="domain" description="Acyl-CoA oxidase/dehydrogenase middle" evidence="7">
    <location>
        <begin position="121"/>
        <end position="215"/>
    </location>
</feature>
<evidence type="ECO:0000256" key="5">
    <source>
        <dbReference type="RuleBase" id="RU362125"/>
    </source>
</evidence>
<dbReference type="Gene3D" id="2.40.110.10">
    <property type="entry name" value="Butyryl-CoA Dehydrogenase, subunit A, domain 2"/>
    <property type="match status" value="1"/>
</dbReference>
<dbReference type="PROSITE" id="PS00073">
    <property type="entry name" value="ACYL_COA_DH_2"/>
    <property type="match status" value="1"/>
</dbReference>
<dbReference type="Pfam" id="PF00441">
    <property type="entry name" value="Acyl-CoA_dh_1"/>
    <property type="match status" value="1"/>
</dbReference>
<organism evidence="9 10">
    <name type="scientific">Pendulispora rubella</name>
    <dbReference type="NCBI Taxonomy" id="2741070"/>
    <lineage>
        <taxon>Bacteria</taxon>
        <taxon>Pseudomonadati</taxon>
        <taxon>Myxococcota</taxon>
        <taxon>Myxococcia</taxon>
        <taxon>Myxococcales</taxon>
        <taxon>Sorangiineae</taxon>
        <taxon>Pendulisporaceae</taxon>
        <taxon>Pendulispora</taxon>
    </lineage>
</organism>
<dbReference type="SUPFAM" id="SSF56645">
    <property type="entry name" value="Acyl-CoA dehydrogenase NM domain-like"/>
    <property type="match status" value="1"/>
</dbReference>
<dbReference type="InterPro" id="IPR006089">
    <property type="entry name" value="Acyl-CoA_DH_CS"/>
</dbReference>
<dbReference type="InterPro" id="IPR006091">
    <property type="entry name" value="Acyl-CoA_Oxase/DH_mid-dom"/>
</dbReference>
<evidence type="ECO:0000259" key="8">
    <source>
        <dbReference type="Pfam" id="PF02771"/>
    </source>
</evidence>
<evidence type="ECO:0000256" key="3">
    <source>
        <dbReference type="ARBA" id="ARBA00022630"/>
    </source>
</evidence>
<keyword evidence="4 5" id="KW-0274">FAD</keyword>
<keyword evidence="3 5" id="KW-0285">Flavoprotein</keyword>
<dbReference type="InterPro" id="IPR046373">
    <property type="entry name" value="Acyl-CoA_Oxase/DH_mid-dom_sf"/>
</dbReference>
<name>A0ABZ2LIE4_9BACT</name>